<reference evidence="9 10" key="1">
    <citation type="journal article" date="2015" name="Stand. Genomic Sci.">
        <title>Genomic Encyclopedia of Bacterial and Archaeal Type Strains, Phase III: the genomes of soil and plant-associated and newly described type strains.</title>
        <authorList>
            <person name="Whitman W.B."/>
            <person name="Woyke T."/>
            <person name="Klenk H.P."/>
            <person name="Zhou Y."/>
            <person name="Lilburn T.G."/>
            <person name="Beck B.J."/>
            <person name="De Vos P."/>
            <person name="Vandamme P."/>
            <person name="Eisen J.A."/>
            <person name="Garrity G."/>
            <person name="Hugenholtz P."/>
            <person name="Kyrpides N.C."/>
        </authorList>
    </citation>
    <scope>NUCLEOTIDE SEQUENCE [LARGE SCALE GENOMIC DNA]</scope>
    <source>
        <strain evidence="9 10">CV53</strain>
    </source>
</reference>
<keyword evidence="6 7" id="KW-0472">Membrane</keyword>
<keyword evidence="4" id="KW-0808">Transferase</keyword>
<dbReference type="SUPFAM" id="SSF55874">
    <property type="entry name" value="ATPase domain of HSP90 chaperone/DNA topoisomerase II/histidine kinase"/>
    <property type="match status" value="1"/>
</dbReference>
<dbReference type="InterPro" id="IPR010559">
    <property type="entry name" value="Sig_transdc_His_kin_internal"/>
</dbReference>
<dbReference type="InterPro" id="IPR003660">
    <property type="entry name" value="HAMP_dom"/>
</dbReference>
<comment type="subcellular location">
    <subcellularLocation>
        <location evidence="1">Cell membrane</location>
        <topology evidence="1">Multi-pass membrane protein</topology>
    </subcellularLocation>
</comment>
<evidence type="ECO:0000313" key="10">
    <source>
        <dbReference type="Proteomes" id="UP000295689"/>
    </source>
</evidence>
<evidence type="ECO:0000256" key="1">
    <source>
        <dbReference type="ARBA" id="ARBA00004651"/>
    </source>
</evidence>
<evidence type="ECO:0000256" key="3">
    <source>
        <dbReference type="ARBA" id="ARBA00022553"/>
    </source>
</evidence>
<dbReference type="PROSITE" id="PS50885">
    <property type="entry name" value="HAMP"/>
    <property type="match status" value="1"/>
</dbReference>
<evidence type="ECO:0000256" key="2">
    <source>
        <dbReference type="ARBA" id="ARBA00022475"/>
    </source>
</evidence>
<organism evidence="9 10">
    <name type="scientific">Mesobacillus foraminis</name>
    <dbReference type="NCBI Taxonomy" id="279826"/>
    <lineage>
        <taxon>Bacteria</taxon>
        <taxon>Bacillati</taxon>
        <taxon>Bacillota</taxon>
        <taxon>Bacilli</taxon>
        <taxon>Bacillales</taxon>
        <taxon>Bacillaceae</taxon>
        <taxon>Mesobacillus</taxon>
    </lineage>
</organism>
<dbReference type="Pfam" id="PF00672">
    <property type="entry name" value="HAMP"/>
    <property type="match status" value="1"/>
</dbReference>
<dbReference type="AlphaFoldDB" id="A0A4R2BFV1"/>
<dbReference type="InterPro" id="IPR050640">
    <property type="entry name" value="Bact_2-comp_sensor_kinase"/>
</dbReference>
<dbReference type="EMBL" id="SLVV01000005">
    <property type="protein sequence ID" value="TCN25383.1"/>
    <property type="molecule type" value="Genomic_DNA"/>
</dbReference>
<evidence type="ECO:0000256" key="6">
    <source>
        <dbReference type="ARBA" id="ARBA00023136"/>
    </source>
</evidence>
<feature type="transmembrane region" description="Helical" evidence="7">
    <location>
        <begin position="406"/>
        <end position="427"/>
    </location>
</feature>
<comment type="caution">
    <text evidence="9">The sequence shown here is derived from an EMBL/GenBank/DDBJ whole genome shotgun (WGS) entry which is preliminary data.</text>
</comment>
<dbReference type="GO" id="GO:0005886">
    <property type="term" value="C:plasma membrane"/>
    <property type="evidence" value="ECO:0007669"/>
    <property type="project" value="UniProtKB-SubCell"/>
</dbReference>
<dbReference type="Pfam" id="PF06580">
    <property type="entry name" value="His_kinase"/>
    <property type="match status" value="1"/>
</dbReference>
<keyword evidence="7" id="KW-0812">Transmembrane</keyword>
<dbReference type="SMART" id="SM00304">
    <property type="entry name" value="HAMP"/>
    <property type="match status" value="1"/>
</dbReference>
<dbReference type="CDD" id="cd06225">
    <property type="entry name" value="HAMP"/>
    <property type="match status" value="1"/>
</dbReference>
<feature type="domain" description="HAMP" evidence="8">
    <location>
        <begin position="425"/>
        <end position="478"/>
    </location>
</feature>
<sequence>MFQQPYIVTRINLIYLLFVIIPILLVPKVHLSLWIQRFLVFAGIVVKAVFAGVESMSQPAHMPSGAILTGRLNRIRFIDRVTERMAGPSSVIFLLLANRFPFYKENHHMKSIQSRLFLMLLIFIILPYFLSVLFIYGYTKKLVEDHELEVSHNQMEEASKELEQYFNDMINLSYISYRNPDLYRIFNEGFEDSIYFNPIAVENSIETFYLMRNEIRQVRFYIDKTKESFTVYNAMVSTRKYQPDLLKQDSIKQLIHSDEKYLIEPPHPLENYNDAAIVPQSDNTMVTTIHHKIGDVLSKEFLGVITIDIDLHAFARLCSSLVQNEEEAVMLINSDDMIMYSSDADLVGEPVPSDLLNSIDSEGMETDEDIILSKTLAGPLNQWKLIKVTPEQVLFHDVRQTAYTNILVGIGVGLLGLAMIGIISYKITRPIKLLSKKVQTIEGGNMAVPFQAGTREDEIGHLEKHMKDMMDRINLHIDREYKLEIENRKNQLRALKSQVNPHFLFNALQTIGAVALRSNSPKVYQLVASLSKMMRYSMRADQWIKVRNEVDYIKTYLSLQMERFGNKLNCSIDFNDRILDMTIPSMILQPLVENFFKHCYEEGFYDAKLSIYGEVDGTALNLFVENNGPSMTAEDLKKLKENIYTKPYEGSYAQEHIGLKNIHDRLVLNYGQDAGLEIDTKQGEGFLVRLFIPLGSKENGPPE</sequence>
<evidence type="ECO:0000256" key="7">
    <source>
        <dbReference type="SAM" id="Phobius"/>
    </source>
</evidence>
<protein>
    <submittedName>
        <fullName evidence="9">Two-component system sensor histidine kinase YesM</fullName>
    </submittedName>
</protein>
<evidence type="ECO:0000313" key="9">
    <source>
        <dbReference type="EMBL" id="TCN25383.1"/>
    </source>
</evidence>
<dbReference type="Pfam" id="PF02518">
    <property type="entry name" value="HATPase_c"/>
    <property type="match status" value="1"/>
</dbReference>
<accession>A0A4R2BFV1</accession>
<keyword evidence="10" id="KW-1185">Reference proteome</keyword>
<dbReference type="GO" id="GO:0000155">
    <property type="term" value="F:phosphorelay sensor kinase activity"/>
    <property type="evidence" value="ECO:0007669"/>
    <property type="project" value="InterPro"/>
</dbReference>
<evidence type="ECO:0000259" key="8">
    <source>
        <dbReference type="PROSITE" id="PS50885"/>
    </source>
</evidence>
<gene>
    <name evidence="9" type="ORF">EV146_10539</name>
</gene>
<dbReference type="Gene3D" id="1.10.8.500">
    <property type="entry name" value="HAMP domain in histidine kinase"/>
    <property type="match status" value="1"/>
</dbReference>
<evidence type="ECO:0000256" key="4">
    <source>
        <dbReference type="ARBA" id="ARBA00022679"/>
    </source>
</evidence>
<keyword evidence="2" id="KW-1003">Cell membrane</keyword>
<feature type="transmembrane region" description="Helical" evidence="7">
    <location>
        <begin position="116"/>
        <end position="138"/>
    </location>
</feature>
<dbReference type="Proteomes" id="UP000295689">
    <property type="component" value="Unassembled WGS sequence"/>
</dbReference>
<dbReference type="Gene3D" id="3.30.450.20">
    <property type="entry name" value="PAS domain"/>
    <property type="match status" value="1"/>
</dbReference>
<evidence type="ECO:0000256" key="5">
    <source>
        <dbReference type="ARBA" id="ARBA00022777"/>
    </source>
</evidence>
<keyword evidence="3" id="KW-0597">Phosphoprotein</keyword>
<dbReference type="SUPFAM" id="SSF158472">
    <property type="entry name" value="HAMP domain-like"/>
    <property type="match status" value="1"/>
</dbReference>
<dbReference type="Gene3D" id="3.30.565.10">
    <property type="entry name" value="Histidine kinase-like ATPase, C-terminal domain"/>
    <property type="match status" value="1"/>
</dbReference>
<keyword evidence="5 9" id="KW-0418">Kinase</keyword>
<keyword evidence="7" id="KW-1133">Transmembrane helix</keyword>
<feature type="transmembrane region" description="Helical" evidence="7">
    <location>
        <begin position="7"/>
        <end position="27"/>
    </location>
</feature>
<dbReference type="PANTHER" id="PTHR34220:SF7">
    <property type="entry name" value="SENSOR HISTIDINE KINASE YPDA"/>
    <property type="match status" value="1"/>
</dbReference>
<dbReference type="PANTHER" id="PTHR34220">
    <property type="entry name" value="SENSOR HISTIDINE KINASE YPDA"/>
    <property type="match status" value="1"/>
</dbReference>
<name>A0A4R2BFV1_9BACI</name>
<dbReference type="InterPro" id="IPR036890">
    <property type="entry name" value="HATPase_C_sf"/>
</dbReference>
<proteinExistence type="predicted"/>
<dbReference type="InterPro" id="IPR003594">
    <property type="entry name" value="HATPase_dom"/>
</dbReference>